<evidence type="ECO:0000256" key="3">
    <source>
        <dbReference type="ARBA" id="ARBA00023172"/>
    </source>
</evidence>
<dbReference type="OrthoDB" id="206565at2759"/>
<feature type="compositionally biased region" description="Polar residues" evidence="5">
    <location>
        <begin position="393"/>
        <end position="403"/>
    </location>
</feature>
<feature type="compositionally biased region" description="Polar residues" evidence="5">
    <location>
        <begin position="259"/>
        <end position="305"/>
    </location>
</feature>
<organism evidence="6 7">
    <name type="scientific">Seminavis robusta</name>
    <dbReference type="NCBI Taxonomy" id="568900"/>
    <lineage>
        <taxon>Eukaryota</taxon>
        <taxon>Sar</taxon>
        <taxon>Stramenopiles</taxon>
        <taxon>Ochrophyta</taxon>
        <taxon>Bacillariophyta</taxon>
        <taxon>Bacillariophyceae</taxon>
        <taxon>Bacillariophycidae</taxon>
        <taxon>Naviculales</taxon>
        <taxon>Naviculaceae</taxon>
        <taxon>Seminavis</taxon>
    </lineage>
</organism>
<dbReference type="Pfam" id="PF04098">
    <property type="entry name" value="Rad52_Rad22"/>
    <property type="match status" value="1"/>
</dbReference>
<dbReference type="InterPro" id="IPR042525">
    <property type="entry name" value="Rad52_Rad59_Rad22_sf"/>
</dbReference>
<evidence type="ECO:0000256" key="1">
    <source>
        <dbReference type="ARBA" id="ARBA00006638"/>
    </source>
</evidence>
<dbReference type="GO" id="GO:0005634">
    <property type="term" value="C:nucleus"/>
    <property type="evidence" value="ECO:0007669"/>
    <property type="project" value="TreeGrafter"/>
</dbReference>
<comment type="similarity">
    <text evidence="1">Belongs to the RAD52 family.</text>
</comment>
<dbReference type="Gene3D" id="3.30.390.80">
    <property type="entry name" value="DNA repair protein Rad52/59/22"/>
    <property type="match status" value="1"/>
</dbReference>
<feature type="compositionally biased region" description="Low complexity" evidence="5">
    <location>
        <begin position="451"/>
        <end position="464"/>
    </location>
</feature>
<keyword evidence="3" id="KW-0233">DNA recombination</keyword>
<evidence type="ECO:0000313" key="7">
    <source>
        <dbReference type="Proteomes" id="UP001153069"/>
    </source>
</evidence>
<evidence type="ECO:0000256" key="2">
    <source>
        <dbReference type="ARBA" id="ARBA00022763"/>
    </source>
</evidence>
<dbReference type="InterPro" id="IPR007232">
    <property type="entry name" value="Rad52_Rad59_Rad22"/>
</dbReference>
<dbReference type="Proteomes" id="UP001153069">
    <property type="component" value="Unassembled WGS sequence"/>
</dbReference>
<evidence type="ECO:0000256" key="4">
    <source>
        <dbReference type="ARBA" id="ARBA00023204"/>
    </source>
</evidence>
<evidence type="ECO:0000256" key="5">
    <source>
        <dbReference type="SAM" id="MobiDB-lite"/>
    </source>
</evidence>
<proteinExistence type="inferred from homology"/>
<dbReference type="GO" id="GO:0045002">
    <property type="term" value="P:double-strand break repair via single-strand annealing"/>
    <property type="evidence" value="ECO:0007669"/>
    <property type="project" value="TreeGrafter"/>
</dbReference>
<gene>
    <name evidence="6" type="ORF">SEMRO_624_G177390.1</name>
</gene>
<feature type="compositionally biased region" description="Polar residues" evidence="5">
    <location>
        <begin position="476"/>
        <end position="489"/>
    </location>
</feature>
<keyword evidence="7" id="KW-1185">Reference proteome</keyword>
<keyword evidence="4" id="KW-0234">DNA repair</keyword>
<feature type="compositionally biased region" description="Polar residues" evidence="5">
    <location>
        <begin position="341"/>
        <end position="359"/>
    </location>
</feature>
<name>A0A9N8E7F2_9STRA</name>
<dbReference type="PANTHER" id="PTHR12132:SF1">
    <property type="entry name" value="DNA REPAIR PROTEIN RAD52 HOMOLOG"/>
    <property type="match status" value="1"/>
</dbReference>
<keyword evidence="2" id="KW-0227">DNA damage</keyword>
<reference evidence="6" key="1">
    <citation type="submission" date="2020-06" db="EMBL/GenBank/DDBJ databases">
        <authorList>
            <consortium name="Plant Systems Biology data submission"/>
        </authorList>
    </citation>
    <scope>NUCLEOTIDE SEQUENCE</scope>
    <source>
        <strain evidence="6">D6</strain>
    </source>
</reference>
<feature type="region of interest" description="Disordered" evidence="5">
    <location>
        <begin position="340"/>
        <end position="489"/>
    </location>
</feature>
<feature type="region of interest" description="Disordered" evidence="5">
    <location>
        <begin position="1"/>
        <end position="20"/>
    </location>
</feature>
<evidence type="ECO:0000313" key="6">
    <source>
        <dbReference type="EMBL" id="CAB9513976.1"/>
    </source>
</evidence>
<sequence length="489" mass="52759">MSAPGRQKSPGGGGLILPDGCNSSGGLSQEVMMKMMEAQVIQGYRAPGQQYHAPPVEWVKNTLDGSVLTDHKGYPISVNRLLATRPLRAELSSRPGPGGKKLTYISGEGVTRALNEIFGFDGWNMEIVKTQREVCNKDDKGRFHVAYTAHVRLTHKKSGTYKEDVGSSDSVDRTMGTAVSHALKGSITDALKRAARHFGEKLGNTLYVGDFTINKAPLTLRDALDFYDNERENTKFGPSTKPIHVNKETPSPLVDQKNGAASGNRNVATVGSTKTHQQQPMAQPNNNYNKPSAVSNQNKNNSGSAVNNMQSVSIAEAHPRTNGRSSLDGRPMVAMGAMVTKTPSNNPQLAASKQQNPIVSATPKVPNNARESQESLKSRLGPAPNFQLPPPSRQSSSYAQNASLRPPPSAADRLSSGNMFAGGLTFDHDTDPQRGHGNQRVVAHANKENSQGRPSQQQHQQGPGLLKRHASVPTDVGTNKRMNANPYQR</sequence>
<dbReference type="InterPro" id="IPR041247">
    <property type="entry name" value="Rad52_fam"/>
</dbReference>
<protein>
    <submittedName>
        <fullName evidence="6">Repair protein RAD52 homolog</fullName>
    </submittedName>
</protein>
<dbReference type="PANTHER" id="PTHR12132">
    <property type="entry name" value="DNA REPAIR AND RECOMBINATION PROTEIN RAD52, RAD59"/>
    <property type="match status" value="1"/>
</dbReference>
<accession>A0A9N8E7F2</accession>
<comment type="caution">
    <text evidence="6">The sequence shown here is derived from an EMBL/GenBank/DDBJ whole genome shotgun (WGS) entry which is preliminary data.</text>
</comment>
<dbReference type="EMBL" id="CAICTM010000623">
    <property type="protein sequence ID" value="CAB9513976.1"/>
    <property type="molecule type" value="Genomic_DNA"/>
</dbReference>
<feature type="region of interest" description="Disordered" evidence="5">
    <location>
        <begin position="233"/>
        <end position="305"/>
    </location>
</feature>
<dbReference type="GO" id="GO:0006312">
    <property type="term" value="P:mitotic recombination"/>
    <property type="evidence" value="ECO:0007669"/>
    <property type="project" value="TreeGrafter"/>
</dbReference>
<dbReference type="SUPFAM" id="SSF54768">
    <property type="entry name" value="dsRNA-binding domain-like"/>
    <property type="match status" value="1"/>
</dbReference>
<dbReference type="GO" id="GO:0000724">
    <property type="term" value="P:double-strand break repair via homologous recombination"/>
    <property type="evidence" value="ECO:0007669"/>
    <property type="project" value="TreeGrafter"/>
</dbReference>
<dbReference type="AlphaFoldDB" id="A0A9N8E7F2"/>